<protein>
    <recommendedName>
        <fullName evidence="1">DUF6589 domain-containing protein</fullName>
    </recommendedName>
</protein>
<dbReference type="InterPro" id="IPR046496">
    <property type="entry name" value="DUF6589"/>
</dbReference>
<dbReference type="EMBL" id="CACRXK020004636">
    <property type="protein sequence ID" value="CAB4003461.1"/>
    <property type="molecule type" value="Genomic_DNA"/>
</dbReference>
<gene>
    <name evidence="2" type="ORF">PACLA_8A003267</name>
</gene>
<feature type="domain" description="DUF6589" evidence="1">
    <location>
        <begin position="256"/>
        <end position="503"/>
    </location>
</feature>
<comment type="caution">
    <text evidence="2">The sequence shown here is derived from an EMBL/GenBank/DDBJ whole genome shotgun (WGS) entry which is preliminary data.</text>
</comment>
<keyword evidence="3" id="KW-1185">Reference proteome</keyword>
<sequence>MSEKDLMDYLKKEEYYKEKNDIEISGPLVQPEYPEISSVKTQVMILPLSLEDEVQTCGTANVLKEFAKNLNIKCSKNTEYIVFNEKNNKFDIKAARERYIFYKEMEQHQNDMISLKHQFVSHRSFPKHDDNHSGSDDLEDNLIGVQSEKLASSFKTKMKQISSHMSKLLKKMKLLVQDKNISDAYSAVKLHISEWIGQIAESIKDESIYNCIIEHIQEKNTITASVFELLDEHVDTAEQLSEHANTSSNAEDTTAAKRPLRDHVITVGDVKTTMTIRGASAKQIESNTEIVRRHFNHGNFQRNFNAIEDFFWGVMVACVKEFQSSTFFPPSYIIEDYKKKDQEYSKFVLKCFKDWLDYNKTDSTFEYFYLFLTKFGPLLYKLRQAVRMGNGKAREACWIELTPIFAAFNKKNYKTESLVHMLNFTALWPLAYREMFRRNCSVNVKGKHGHNFAIDEYMETFVVKPVKLYGRKQTTIEMLGKICMNIELLEHIKSIYQQSFDTSIGGKSSVPDPTPDWIKVAWFAIHHKWLINAQRKTVNLYPHGKKELSDLADIPKECLNVEERGCNKIKENFSEMIYRQFPTQTFVNFTKSTDGSSG</sequence>
<name>A0A7D9E766_PARCT</name>
<accession>A0A7D9E766</accession>
<dbReference type="AlphaFoldDB" id="A0A7D9E766"/>
<evidence type="ECO:0000313" key="3">
    <source>
        <dbReference type="Proteomes" id="UP001152795"/>
    </source>
</evidence>
<reference evidence="2" key="1">
    <citation type="submission" date="2020-04" db="EMBL/GenBank/DDBJ databases">
        <authorList>
            <person name="Alioto T."/>
            <person name="Alioto T."/>
            <person name="Gomez Garrido J."/>
        </authorList>
    </citation>
    <scope>NUCLEOTIDE SEQUENCE</scope>
    <source>
        <strain evidence="2">A484AB</strain>
    </source>
</reference>
<dbReference type="Proteomes" id="UP001152795">
    <property type="component" value="Unassembled WGS sequence"/>
</dbReference>
<dbReference type="Pfam" id="PF20231">
    <property type="entry name" value="DUF6589"/>
    <property type="match status" value="1"/>
</dbReference>
<dbReference type="OrthoDB" id="6752548at2759"/>
<proteinExistence type="predicted"/>
<evidence type="ECO:0000259" key="1">
    <source>
        <dbReference type="Pfam" id="PF20231"/>
    </source>
</evidence>
<organism evidence="2 3">
    <name type="scientific">Paramuricea clavata</name>
    <name type="common">Red gorgonian</name>
    <name type="synonym">Violescent sea-whip</name>
    <dbReference type="NCBI Taxonomy" id="317549"/>
    <lineage>
        <taxon>Eukaryota</taxon>
        <taxon>Metazoa</taxon>
        <taxon>Cnidaria</taxon>
        <taxon>Anthozoa</taxon>
        <taxon>Octocorallia</taxon>
        <taxon>Malacalcyonacea</taxon>
        <taxon>Plexauridae</taxon>
        <taxon>Paramuricea</taxon>
    </lineage>
</organism>
<evidence type="ECO:0000313" key="2">
    <source>
        <dbReference type="EMBL" id="CAB4003461.1"/>
    </source>
</evidence>